<accession>A0A6A4HRY0</accession>
<proteinExistence type="predicted"/>
<name>A0A6A4HRY0_9AGAR</name>
<reference evidence="1" key="1">
    <citation type="journal article" date="2019" name="Environ. Microbiol.">
        <title>Fungal ecological strategies reflected in gene transcription - a case study of two litter decomposers.</title>
        <authorList>
            <person name="Barbi F."/>
            <person name="Kohler A."/>
            <person name="Barry K."/>
            <person name="Baskaran P."/>
            <person name="Daum C."/>
            <person name="Fauchery L."/>
            <person name="Ihrmark K."/>
            <person name="Kuo A."/>
            <person name="LaButti K."/>
            <person name="Lipzen A."/>
            <person name="Morin E."/>
            <person name="Grigoriev I.V."/>
            <person name="Henrissat B."/>
            <person name="Lindahl B."/>
            <person name="Martin F."/>
        </authorList>
    </citation>
    <scope>NUCLEOTIDE SEQUENCE</scope>
    <source>
        <strain evidence="1">JB14</strain>
    </source>
</reference>
<organism evidence="1 2">
    <name type="scientific">Gymnopus androsaceus JB14</name>
    <dbReference type="NCBI Taxonomy" id="1447944"/>
    <lineage>
        <taxon>Eukaryota</taxon>
        <taxon>Fungi</taxon>
        <taxon>Dikarya</taxon>
        <taxon>Basidiomycota</taxon>
        <taxon>Agaricomycotina</taxon>
        <taxon>Agaricomycetes</taxon>
        <taxon>Agaricomycetidae</taxon>
        <taxon>Agaricales</taxon>
        <taxon>Marasmiineae</taxon>
        <taxon>Omphalotaceae</taxon>
        <taxon>Gymnopus</taxon>
    </lineage>
</organism>
<evidence type="ECO:0000313" key="1">
    <source>
        <dbReference type="EMBL" id="KAE9401892.1"/>
    </source>
</evidence>
<dbReference type="Proteomes" id="UP000799118">
    <property type="component" value="Unassembled WGS sequence"/>
</dbReference>
<keyword evidence="2" id="KW-1185">Reference proteome</keyword>
<evidence type="ECO:0000313" key="2">
    <source>
        <dbReference type="Proteomes" id="UP000799118"/>
    </source>
</evidence>
<sequence>MCKSCHSLPGSHSSPRWRGPDLEQFERLWGMPSMNPLEGKTDKHVAGPTTLQAGEKFINVAGIRLQLNSTARFICSSVLSPTMIHQLTPSSESEKFTNKDILAYFHEHEINRNAGESDEALITSLAKSKSIQVTPKEHQQIMKQQPVRAVETTEIVESEEDDAWEWDAKEKRVRLLERCTLTGKFVWNGKYSDSQVRVLGDKGSYGRLSSSPRDLLALRTWHLDGEYLARYPRDANGDPVPPLDILAHEQLQCKHICTPRIFTDPNVPEQVYAVCAGQTRAFRCDYLICVSDIYLRVNLLGDWLGV</sequence>
<dbReference type="EMBL" id="ML769441">
    <property type="protein sequence ID" value="KAE9401892.1"/>
    <property type="molecule type" value="Genomic_DNA"/>
</dbReference>
<dbReference type="AlphaFoldDB" id="A0A6A4HRY0"/>
<gene>
    <name evidence="1" type="ORF">BT96DRAFT_937623</name>
</gene>
<protein>
    <submittedName>
        <fullName evidence="1">Uncharacterized protein</fullName>
    </submittedName>
</protein>